<feature type="compositionally biased region" description="Basic and acidic residues" evidence="1">
    <location>
        <begin position="597"/>
        <end position="627"/>
    </location>
</feature>
<evidence type="ECO:0000313" key="3">
    <source>
        <dbReference type="Proteomes" id="UP000324022"/>
    </source>
</evidence>
<feature type="compositionally biased region" description="Polar residues" evidence="1">
    <location>
        <begin position="978"/>
        <end position="1002"/>
    </location>
</feature>
<feature type="compositionally biased region" description="Low complexity" evidence="1">
    <location>
        <begin position="934"/>
        <end position="943"/>
    </location>
</feature>
<protein>
    <submittedName>
        <fullName evidence="2">Uncharacterized protein</fullName>
    </submittedName>
</protein>
<organism evidence="2 3">
    <name type="scientific">Ustilago trichophora</name>
    <dbReference type="NCBI Taxonomy" id="86804"/>
    <lineage>
        <taxon>Eukaryota</taxon>
        <taxon>Fungi</taxon>
        <taxon>Dikarya</taxon>
        <taxon>Basidiomycota</taxon>
        <taxon>Ustilaginomycotina</taxon>
        <taxon>Ustilaginomycetes</taxon>
        <taxon>Ustilaginales</taxon>
        <taxon>Ustilaginaceae</taxon>
        <taxon>Ustilago</taxon>
    </lineage>
</organism>
<feature type="compositionally biased region" description="Low complexity" evidence="1">
    <location>
        <begin position="802"/>
        <end position="817"/>
    </location>
</feature>
<dbReference type="OrthoDB" id="2555595at2759"/>
<feature type="compositionally biased region" description="Basic and acidic residues" evidence="1">
    <location>
        <begin position="368"/>
        <end position="378"/>
    </location>
</feature>
<keyword evidence="3" id="KW-1185">Reference proteome</keyword>
<gene>
    <name evidence="2" type="ORF">UTRI_00268_B</name>
</gene>
<dbReference type="AlphaFoldDB" id="A0A5C3DPF2"/>
<name>A0A5C3DPF2_9BASI</name>
<feature type="compositionally biased region" description="Low complexity" evidence="1">
    <location>
        <begin position="503"/>
        <end position="515"/>
    </location>
</feature>
<reference evidence="2 3" key="1">
    <citation type="submission" date="2018-03" db="EMBL/GenBank/DDBJ databases">
        <authorList>
            <person name="Guldener U."/>
        </authorList>
    </citation>
    <scope>NUCLEOTIDE SEQUENCE [LARGE SCALE GENOMIC DNA]</scope>
    <source>
        <strain evidence="2 3">NBRC100155</strain>
    </source>
</reference>
<feature type="region of interest" description="Disordered" evidence="1">
    <location>
        <begin position="92"/>
        <end position="117"/>
    </location>
</feature>
<feature type="compositionally biased region" description="Low complexity" evidence="1">
    <location>
        <begin position="719"/>
        <end position="733"/>
    </location>
</feature>
<evidence type="ECO:0000256" key="1">
    <source>
        <dbReference type="SAM" id="MobiDB-lite"/>
    </source>
</evidence>
<sequence>MSLRPDSVYRVDLRGPPPSRQSGSEDDHHSASPPKVLQIRLTEQALQQLASAYTSSHGDTSRIRIDVNSTDPLLVIGDTSFPLHAPLPAAASSQSRSVATSSDAASTATAPQELYQLSKDESTLHRIGTITTKLSVKPTRDVSAVAQRLKQQKEEEEQRKEERRKALMQGASPQLSASSSSSRSGINKTLASVRVASGSPSLASSPLSRSSSLNKLSSRREPSLLHSASLSRGVSREPSPGARGSSPAVTHAKLQGASYDAGPSARRADRAITDSPKTSALAQSRSSSRLREADHASGSRLAPSHTAATTEEDGQLSDDDQPRRNTQLSSPASGTSELANGTKKTPKLTTRQRLAKATKAGSRLLAASERRATPEKRTAPSATHASPPSKPGNSNLHSIAENSKPTHNIAADDPSGAASKSPPKAKARDNATSAPLRKVKADTQDDIVENRSRRTIEIERGRRISPTPTPSARPSKDEPATLPKKPAESSPSQRVVEPKRDASTSTTSSRTTAASAEKDSLGTRARKEVPRPDDREPHKNLIKVELGGGRPRASSRTESTVPVHVVTMRKARPSDANGSTVAKVQPAEASTSSRIPRRSDMEASEHGRAARADTTSRPERLAERDKGTFSNSPTKQAAATRKSDDDPTDTVQRKRRRTNDFVPSDHPSQHREQRRSTSPAPNTPRSDESPARRREPSRDGSIRRVEPASPRDLQSSRGSMPVSASMPSFASSSTRLQPVPEVSDREARRPRAGEYHDRRRDRSYDDAHYDDFPSRDRLERFHRDSDDGRKGRREPEDGGASSRGVPTSSSSVRVSSTCADRPIKGVGPGATHWSEPWLDVRSRSDWHRLAQRFAKAQEEYLISRKRLEAESERLDRELELASMEEQHISRAEPLTGGGEVPAEQSLLFSPHKLSSSNGDQPDVVMRDLEAETAINTSINSRTRTSTKNRKPAEDGDESPEEGEMRSSDDEEGRADAGDNTQSESLQRSPGTTSSIDSAILTSRRSESPDNIAWRITTSAKIPTQAASGRSPAMTGQDAADRPLSYTDLANRVQQIGELHGSLSRMHRVLVEFKAKGHAASTK</sequence>
<feature type="compositionally biased region" description="Basic and acidic residues" evidence="1">
    <location>
        <begin position="516"/>
        <end position="539"/>
    </location>
</feature>
<feature type="compositionally biased region" description="Basic and acidic residues" evidence="1">
    <location>
        <begin position="151"/>
        <end position="165"/>
    </location>
</feature>
<proteinExistence type="predicted"/>
<feature type="compositionally biased region" description="Low complexity" evidence="1">
    <location>
        <begin position="194"/>
        <end position="216"/>
    </location>
</feature>
<feature type="compositionally biased region" description="Basic and acidic residues" evidence="1">
    <location>
        <begin position="685"/>
        <end position="706"/>
    </location>
</feature>
<feature type="compositionally biased region" description="Polar residues" evidence="1">
    <location>
        <begin position="324"/>
        <end position="352"/>
    </location>
</feature>
<dbReference type="Proteomes" id="UP000324022">
    <property type="component" value="Unassembled WGS sequence"/>
</dbReference>
<feature type="compositionally biased region" description="Basic and acidic residues" evidence="1">
    <location>
        <begin position="439"/>
        <end position="462"/>
    </location>
</feature>
<feature type="region of interest" description="Disordered" evidence="1">
    <location>
        <begin position="881"/>
        <end position="1039"/>
    </location>
</feature>
<feature type="compositionally biased region" description="Low complexity" evidence="1">
    <location>
        <begin position="411"/>
        <end position="424"/>
    </location>
</feature>
<dbReference type="EMBL" id="OOIN01000001">
    <property type="protein sequence ID" value="SPO19872.1"/>
    <property type="molecule type" value="Genomic_DNA"/>
</dbReference>
<feature type="region of interest" description="Disordered" evidence="1">
    <location>
        <begin position="140"/>
        <end position="834"/>
    </location>
</feature>
<feature type="compositionally biased region" description="Low complexity" evidence="1">
    <location>
        <begin position="92"/>
        <end position="110"/>
    </location>
</feature>
<feature type="region of interest" description="Disordered" evidence="1">
    <location>
        <begin position="1"/>
        <end position="36"/>
    </location>
</feature>
<feature type="compositionally biased region" description="Polar residues" evidence="1">
    <location>
        <begin position="628"/>
        <end position="637"/>
    </location>
</feature>
<evidence type="ECO:0000313" key="2">
    <source>
        <dbReference type="EMBL" id="SPO19872.1"/>
    </source>
</evidence>
<feature type="compositionally biased region" description="Basic and acidic residues" evidence="1">
    <location>
        <begin position="742"/>
        <end position="796"/>
    </location>
</feature>
<accession>A0A5C3DPF2</accession>
<feature type="compositionally biased region" description="Acidic residues" evidence="1">
    <location>
        <begin position="310"/>
        <end position="319"/>
    </location>
</feature>
<feature type="compositionally biased region" description="Basic and acidic residues" evidence="1">
    <location>
        <begin position="881"/>
        <end position="890"/>
    </location>
</feature>
<feature type="compositionally biased region" description="Polar residues" evidence="1">
    <location>
        <begin position="380"/>
        <end position="406"/>
    </location>
</feature>
<feature type="compositionally biased region" description="Polar residues" evidence="1">
    <location>
        <begin position="1015"/>
        <end position="1027"/>
    </location>
</feature>
<feature type="compositionally biased region" description="Low complexity" evidence="1">
    <location>
        <begin position="172"/>
        <end position="184"/>
    </location>
</feature>
<feature type="compositionally biased region" description="Polar residues" evidence="1">
    <location>
        <begin position="576"/>
        <end position="594"/>
    </location>
</feature>